<evidence type="ECO:0000313" key="1">
    <source>
        <dbReference type="EnsemblPlants" id="AVESA.00010b.r2.4CG1291280.1.CDS"/>
    </source>
</evidence>
<evidence type="ECO:0000313" key="2">
    <source>
        <dbReference type="Proteomes" id="UP001732700"/>
    </source>
</evidence>
<protein>
    <submittedName>
        <fullName evidence="1">Uncharacterized protein</fullName>
    </submittedName>
</protein>
<name>A0ACD5WVH4_AVESA</name>
<proteinExistence type="predicted"/>
<reference evidence="1" key="1">
    <citation type="submission" date="2021-05" db="EMBL/GenBank/DDBJ databases">
        <authorList>
            <person name="Scholz U."/>
            <person name="Mascher M."/>
            <person name="Fiebig A."/>
        </authorList>
    </citation>
    <scope>NUCLEOTIDE SEQUENCE [LARGE SCALE GENOMIC DNA]</scope>
</reference>
<organism evidence="1 2">
    <name type="scientific">Avena sativa</name>
    <name type="common">Oat</name>
    <dbReference type="NCBI Taxonomy" id="4498"/>
    <lineage>
        <taxon>Eukaryota</taxon>
        <taxon>Viridiplantae</taxon>
        <taxon>Streptophyta</taxon>
        <taxon>Embryophyta</taxon>
        <taxon>Tracheophyta</taxon>
        <taxon>Spermatophyta</taxon>
        <taxon>Magnoliopsida</taxon>
        <taxon>Liliopsida</taxon>
        <taxon>Poales</taxon>
        <taxon>Poaceae</taxon>
        <taxon>BOP clade</taxon>
        <taxon>Pooideae</taxon>
        <taxon>Poodae</taxon>
        <taxon>Poeae</taxon>
        <taxon>Poeae Chloroplast Group 1 (Aveneae type)</taxon>
        <taxon>Aveninae</taxon>
        <taxon>Avena</taxon>
    </lineage>
</organism>
<reference evidence="1" key="2">
    <citation type="submission" date="2025-09" db="UniProtKB">
        <authorList>
            <consortium name="EnsemblPlants"/>
        </authorList>
    </citation>
    <scope>IDENTIFICATION</scope>
</reference>
<sequence length="353" mass="39429">MCFHATDYKHTDFTVDPHIIATETNGGLVLLRVVLADHLSPMNFPHYGEFLVYDASGPSLDHLPCPSHILFSDESVAFVRKCTQGASHDYVLAAHSGEIGYGEPSQLFLYHSDTKTWAKKPLVVKKPSSDPGAYHSTCKAVTIGGDTGTVAWVDLWHNIIVCNVLARRPRLHYLELPGQAAGEILGGDPSSIRDIAFLDGLFKFAEMQFHDQPGAYWEAKVWITKPSSSSAKDWIAKYEFKSSDISELPGLHVGPGRAHPTLSTLHTGLPNLSLQDDDIVYFLSKVYHRNNKHTAWVLPVNMKSKTVEVGEFNPMRTLGLTRGYSATRISKYLKRLMHIFLLEARSYHHMPHP</sequence>
<accession>A0ACD5WVH4</accession>
<keyword evidence="2" id="KW-1185">Reference proteome</keyword>
<dbReference type="EnsemblPlants" id="AVESA.00010b.r2.4CG1291280.1">
    <property type="protein sequence ID" value="AVESA.00010b.r2.4CG1291280.1.CDS"/>
    <property type="gene ID" value="AVESA.00010b.r2.4CG1291280"/>
</dbReference>
<dbReference type="Proteomes" id="UP001732700">
    <property type="component" value="Chromosome 4C"/>
</dbReference>